<dbReference type="EC" id="2.1.1.334" evidence="6"/>
<proteinExistence type="predicted"/>
<keyword evidence="4 5" id="KW-0472">Membrane</keyword>
<keyword evidence="7" id="KW-1185">Reference proteome</keyword>
<feature type="transmembrane region" description="Helical" evidence="5">
    <location>
        <begin position="78"/>
        <end position="108"/>
    </location>
</feature>
<comment type="subcellular location">
    <subcellularLocation>
        <location evidence="1">Endomembrane system</location>
        <topology evidence="1">Multi-pass membrane protein</topology>
    </subcellularLocation>
</comment>
<dbReference type="PANTHER" id="PTHR43847">
    <property type="entry name" value="BLL3993 PROTEIN"/>
    <property type="match status" value="1"/>
</dbReference>
<evidence type="ECO:0000256" key="5">
    <source>
        <dbReference type="SAM" id="Phobius"/>
    </source>
</evidence>
<keyword evidence="6" id="KW-0808">Transferase</keyword>
<dbReference type="Proteomes" id="UP001369082">
    <property type="component" value="Unassembled WGS sequence"/>
</dbReference>
<dbReference type="EC" id="2.1.1.100" evidence="6"/>
<organism evidence="6 7">
    <name type="scientific">Psychromonas aquatilis</name>
    <dbReference type="NCBI Taxonomy" id="2005072"/>
    <lineage>
        <taxon>Bacteria</taxon>
        <taxon>Pseudomonadati</taxon>
        <taxon>Pseudomonadota</taxon>
        <taxon>Gammaproteobacteria</taxon>
        <taxon>Alteromonadales</taxon>
        <taxon>Psychromonadaceae</taxon>
        <taxon>Psychromonas</taxon>
    </lineage>
</organism>
<evidence type="ECO:0000256" key="3">
    <source>
        <dbReference type="ARBA" id="ARBA00022989"/>
    </source>
</evidence>
<keyword evidence="2 5" id="KW-0812">Transmembrane</keyword>
<evidence type="ECO:0000313" key="6">
    <source>
        <dbReference type="EMBL" id="MEL0630671.1"/>
    </source>
</evidence>
<reference evidence="6 7" key="1">
    <citation type="submission" date="2024-02" db="EMBL/GenBank/DDBJ databases">
        <title>Bacteria isolated from the canopy kelp, Nereocystis luetkeana.</title>
        <authorList>
            <person name="Pfister C.A."/>
            <person name="Younker I.T."/>
            <person name="Light S.H."/>
        </authorList>
    </citation>
    <scope>NUCLEOTIDE SEQUENCE [LARGE SCALE GENOMIC DNA]</scope>
    <source>
        <strain evidence="6 7">TI.1.05</strain>
    </source>
</reference>
<protein>
    <submittedName>
        <fullName evidence="6">Isoprenylcysteine carboxylmethyltransferase family protein</fullName>
        <ecNumber evidence="6">2.1.1.100</ecNumber>
        <ecNumber evidence="6">2.1.1.334</ecNumber>
    </submittedName>
</protein>
<evidence type="ECO:0000256" key="1">
    <source>
        <dbReference type="ARBA" id="ARBA00004127"/>
    </source>
</evidence>
<dbReference type="Gene3D" id="1.20.120.1630">
    <property type="match status" value="1"/>
</dbReference>
<dbReference type="Pfam" id="PF04191">
    <property type="entry name" value="PEMT"/>
    <property type="match status" value="1"/>
</dbReference>
<dbReference type="EMBL" id="JBAKAZ010000073">
    <property type="protein sequence ID" value="MEL0630671.1"/>
    <property type="molecule type" value="Genomic_DNA"/>
</dbReference>
<dbReference type="RefSeq" id="WP_341598798.1">
    <property type="nucleotide sequence ID" value="NZ_JBAKAZ010000073.1"/>
</dbReference>
<accession>A0ABU9GTK7</accession>
<keyword evidence="6" id="KW-0489">Methyltransferase</keyword>
<name>A0ABU9GTK7_9GAMM</name>
<gene>
    <name evidence="6" type="ORF">V6256_13735</name>
</gene>
<evidence type="ECO:0000313" key="7">
    <source>
        <dbReference type="Proteomes" id="UP001369082"/>
    </source>
</evidence>
<evidence type="ECO:0000256" key="4">
    <source>
        <dbReference type="ARBA" id="ARBA00023136"/>
    </source>
</evidence>
<feature type="transmembrane region" description="Helical" evidence="5">
    <location>
        <begin position="27"/>
        <end position="44"/>
    </location>
</feature>
<dbReference type="InterPro" id="IPR007318">
    <property type="entry name" value="Phopholipid_MeTrfase"/>
</dbReference>
<dbReference type="InterPro" id="IPR052527">
    <property type="entry name" value="Metal_cation-efflux_comp"/>
</dbReference>
<keyword evidence="3 5" id="KW-1133">Transmembrane helix</keyword>
<evidence type="ECO:0000256" key="2">
    <source>
        <dbReference type="ARBA" id="ARBA00022692"/>
    </source>
</evidence>
<sequence>MIYVIAQFVLLMAIVWPANTLQFSWFGLLLFAISTVIGIFTLITNRPGNFNIRPHPKETGELIVDGPYQFIRHPMYSVLLIGALGVLFWQFSLYKLISWVLLAIILILKSRKEEAALCIHYKQYQRYREKTNAFIPWVW</sequence>
<dbReference type="PANTHER" id="PTHR43847:SF1">
    <property type="entry name" value="BLL3993 PROTEIN"/>
    <property type="match status" value="1"/>
</dbReference>
<comment type="caution">
    <text evidence="6">The sequence shown here is derived from an EMBL/GenBank/DDBJ whole genome shotgun (WGS) entry which is preliminary data.</text>
</comment>
<dbReference type="GO" id="GO:0032259">
    <property type="term" value="P:methylation"/>
    <property type="evidence" value="ECO:0007669"/>
    <property type="project" value="UniProtKB-KW"/>
</dbReference>
<dbReference type="GO" id="GO:0004671">
    <property type="term" value="F:protein C-terminal S-isoprenylcysteine carboxyl O-methyltransferase activity"/>
    <property type="evidence" value="ECO:0007669"/>
    <property type="project" value="UniProtKB-EC"/>
</dbReference>